<evidence type="ECO:0000256" key="1">
    <source>
        <dbReference type="SAM" id="MobiDB-lite"/>
    </source>
</evidence>
<evidence type="ECO:0000313" key="3">
    <source>
        <dbReference type="Proteomes" id="UP000254150"/>
    </source>
</evidence>
<evidence type="ECO:0000313" key="2">
    <source>
        <dbReference type="EMBL" id="SUP37592.1"/>
    </source>
</evidence>
<accession>A0A380ND51</accession>
<gene>
    <name evidence="2" type="ORF">NCTC7807_02591</name>
</gene>
<dbReference type="Proteomes" id="UP000254150">
    <property type="component" value="Unassembled WGS sequence"/>
</dbReference>
<protein>
    <submittedName>
        <fullName evidence="2">Uncharacterized protein</fullName>
    </submittedName>
</protein>
<dbReference type="EMBL" id="UHID01000005">
    <property type="protein sequence ID" value="SUP37592.1"/>
    <property type="molecule type" value="Genomic_DNA"/>
</dbReference>
<dbReference type="AlphaFoldDB" id="A0A380ND51"/>
<reference evidence="2 3" key="1">
    <citation type="submission" date="2018-06" db="EMBL/GenBank/DDBJ databases">
        <authorList>
            <consortium name="Pathogen Informatics"/>
            <person name="Doyle S."/>
        </authorList>
    </citation>
    <scope>NUCLEOTIDE SEQUENCE [LARGE SCALE GENOMIC DNA]</scope>
    <source>
        <strain evidence="2 3">NCTC7807</strain>
    </source>
</reference>
<name>A0A380ND51_STRGR</name>
<organism evidence="2 3">
    <name type="scientific">Streptomyces griseus</name>
    <dbReference type="NCBI Taxonomy" id="1911"/>
    <lineage>
        <taxon>Bacteria</taxon>
        <taxon>Bacillati</taxon>
        <taxon>Actinomycetota</taxon>
        <taxon>Actinomycetes</taxon>
        <taxon>Kitasatosporales</taxon>
        <taxon>Streptomycetaceae</taxon>
        <taxon>Streptomyces</taxon>
    </lineage>
</organism>
<sequence length="118" mass="12163">MANTQQDATKPNARDERRAARAAKSITAFAEAHGGTEAQIASLGEEGARIVLVCGDGAWGDVVVPSMEVARAATEKAGVTVHDEFAGEFAAKVVTGPYEWARMAGIQIGGPGRPGRAA</sequence>
<feature type="region of interest" description="Disordered" evidence="1">
    <location>
        <begin position="1"/>
        <end position="22"/>
    </location>
</feature>
<dbReference type="GeneID" id="95069753"/>
<dbReference type="RefSeq" id="WP_100453198.1">
    <property type="nucleotide sequence ID" value="NZ_UHID01000005.1"/>
</dbReference>
<proteinExistence type="predicted"/>